<feature type="compositionally biased region" description="Acidic residues" evidence="2">
    <location>
        <begin position="76"/>
        <end position="95"/>
    </location>
</feature>
<dbReference type="InterPro" id="IPR039373">
    <property type="entry name" value="Peptidase_M28B"/>
</dbReference>
<evidence type="ECO:0000259" key="4">
    <source>
        <dbReference type="Pfam" id="PF02225"/>
    </source>
</evidence>
<reference evidence="7" key="2">
    <citation type="submission" date="2023-06" db="EMBL/GenBank/DDBJ databases">
        <authorList>
            <consortium name="Lawrence Berkeley National Laboratory"/>
            <person name="Haridas S."/>
            <person name="Hensen N."/>
            <person name="Bonometti L."/>
            <person name="Westerberg I."/>
            <person name="Brannstrom I.O."/>
            <person name="Guillou S."/>
            <person name="Cros-Aarteil S."/>
            <person name="Calhoun S."/>
            <person name="Kuo A."/>
            <person name="Mondo S."/>
            <person name="Pangilinan J."/>
            <person name="Riley R."/>
            <person name="Labutti K."/>
            <person name="Andreopoulos B."/>
            <person name="Lipzen A."/>
            <person name="Chen C."/>
            <person name="Yanf M."/>
            <person name="Daum C."/>
            <person name="Ng V."/>
            <person name="Clum A."/>
            <person name="Steindorff A."/>
            <person name="Ohm R."/>
            <person name="Martin F."/>
            <person name="Silar P."/>
            <person name="Natvig D."/>
            <person name="Lalanne C."/>
            <person name="Gautier V."/>
            <person name="Ament-Velasquez S.L."/>
            <person name="Kruys A."/>
            <person name="Hutchinson M.I."/>
            <person name="Powell A.J."/>
            <person name="Barry K."/>
            <person name="Miller A.N."/>
            <person name="Grigoriev I.V."/>
            <person name="Debuchy R."/>
            <person name="Gladieux P."/>
            <person name="Thoren M.H."/>
            <person name="Johannesson H."/>
        </authorList>
    </citation>
    <scope>NUCLEOTIDE SEQUENCE</scope>
    <source>
        <strain evidence="7">CBS 118394</strain>
    </source>
</reference>
<dbReference type="InterPro" id="IPR046450">
    <property type="entry name" value="PA_dom_sf"/>
</dbReference>
<dbReference type="Proteomes" id="UP001283341">
    <property type="component" value="Unassembled WGS sequence"/>
</dbReference>
<name>A0AAE0I5Q0_9PEZI</name>
<comment type="caution">
    <text evidence="7">The sequence shown here is derived from an EMBL/GenBank/DDBJ whole genome shotgun (WGS) entry which is preliminary data.</text>
</comment>
<feature type="domain" description="Transferrin receptor-like dimerisation" evidence="5">
    <location>
        <begin position="774"/>
        <end position="896"/>
    </location>
</feature>
<dbReference type="InterPro" id="IPR007365">
    <property type="entry name" value="TFR-like_dimer_dom"/>
</dbReference>
<evidence type="ECO:0000313" key="8">
    <source>
        <dbReference type="Proteomes" id="UP001283341"/>
    </source>
</evidence>
<dbReference type="Gene3D" id="3.50.30.30">
    <property type="match status" value="1"/>
</dbReference>
<feature type="transmembrane region" description="Helical" evidence="3">
    <location>
        <begin position="190"/>
        <end position="213"/>
    </location>
</feature>
<dbReference type="PANTHER" id="PTHR10404:SF71">
    <property type="entry name" value="CARBOXYPEPTIDASE TRE2, PUTATIVE (AFU_ORTHOLOGUE AFUA_3G10650)-RELATED"/>
    <property type="match status" value="1"/>
</dbReference>
<evidence type="ECO:0000256" key="2">
    <source>
        <dbReference type="SAM" id="MobiDB-lite"/>
    </source>
</evidence>
<dbReference type="Gene3D" id="1.20.930.40">
    <property type="entry name" value="Transferrin receptor-like, dimerisation domain"/>
    <property type="match status" value="1"/>
</dbReference>
<dbReference type="SUPFAM" id="SSF53187">
    <property type="entry name" value="Zn-dependent exopeptidases"/>
    <property type="match status" value="1"/>
</dbReference>
<dbReference type="GO" id="GO:0004180">
    <property type="term" value="F:carboxypeptidase activity"/>
    <property type="evidence" value="ECO:0007669"/>
    <property type="project" value="TreeGrafter"/>
</dbReference>
<evidence type="ECO:0000313" key="7">
    <source>
        <dbReference type="EMBL" id="KAK3318794.1"/>
    </source>
</evidence>
<dbReference type="Pfam" id="PF02225">
    <property type="entry name" value="PA"/>
    <property type="match status" value="1"/>
</dbReference>
<accession>A0AAE0I5Q0</accession>
<dbReference type="SUPFAM" id="SSF47672">
    <property type="entry name" value="Transferrin receptor-like dimerisation domain"/>
    <property type="match status" value="1"/>
</dbReference>
<dbReference type="Pfam" id="PF04389">
    <property type="entry name" value="Peptidase_M28"/>
    <property type="match status" value="1"/>
</dbReference>
<reference evidence="7" key="1">
    <citation type="journal article" date="2023" name="Mol. Phylogenet. Evol.">
        <title>Genome-scale phylogeny and comparative genomics of the fungal order Sordariales.</title>
        <authorList>
            <person name="Hensen N."/>
            <person name="Bonometti L."/>
            <person name="Westerberg I."/>
            <person name="Brannstrom I.O."/>
            <person name="Guillou S."/>
            <person name="Cros-Aarteil S."/>
            <person name="Calhoun S."/>
            <person name="Haridas S."/>
            <person name="Kuo A."/>
            <person name="Mondo S."/>
            <person name="Pangilinan J."/>
            <person name="Riley R."/>
            <person name="LaButti K."/>
            <person name="Andreopoulos B."/>
            <person name="Lipzen A."/>
            <person name="Chen C."/>
            <person name="Yan M."/>
            <person name="Daum C."/>
            <person name="Ng V."/>
            <person name="Clum A."/>
            <person name="Steindorff A."/>
            <person name="Ohm R.A."/>
            <person name="Martin F."/>
            <person name="Silar P."/>
            <person name="Natvig D.O."/>
            <person name="Lalanne C."/>
            <person name="Gautier V."/>
            <person name="Ament-Velasquez S.L."/>
            <person name="Kruys A."/>
            <person name="Hutchinson M.I."/>
            <person name="Powell A.J."/>
            <person name="Barry K."/>
            <person name="Miller A.N."/>
            <person name="Grigoriev I.V."/>
            <person name="Debuchy R."/>
            <person name="Gladieux P."/>
            <person name="Hiltunen Thoren M."/>
            <person name="Johannesson H."/>
        </authorList>
    </citation>
    <scope>NUCLEOTIDE SEQUENCE</scope>
    <source>
        <strain evidence="7">CBS 118394</strain>
    </source>
</reference>
<dbReference type="InterPro" id="IPR007484">
    <property type="entry name" value="Peptidase_M28"/>
</dbReference>
<gene>
    <name evidence="7" type="ORF">B0H66DRAFT_558199</name>
</gene>
<dbReference type="InterPro" id="IPR036757">
    <property type="entry name" value="TFR-like_dimer_dom_sf"/>
</dbReference>
<dbReference type="SUPFAM" id="SSF52025">
    <property type="entry name" value="PA domain"/>
    <property type="match status" value="1"/>
</dbReference>
<feature type="region of interest" description="Disordered" evidence="2">
    <location>
        <begin position="1"/>
        <end position="98"/>
    </location>
</feature>
<evidence type="ECO:0000256" key="1">
    <source>
        <dbReference type="ARBA" id="ARBA00005634"/>
    </source>
</evidence>
<dbReference type="InterPro" id="IPR003137">
    <property type="entry name" value="PA_domain"/>
</dbReference>
<keyword evidence="3" id="KW-1133">Transmembrane helix</keyword>
<dbReference type="AlphaFoldDB" id="A0AAE0I5Q0"/>
<evidence type="ECO:0000259" key="5">
    <source>
        <dbReference type="Pfam" id="PF04253"/>
    </source>
</evidence>
<keyword evidence="8" id="KW-1185">Reference proteome</keyword>
<feature type="region of interest" description="Disordered" evidence="2">
    <location>
        <begin position="145"/>
        <end position="177"/>
    </location>
</feature>
<dbReference type="CDD" id="cd02121">
    <property type="entry name" value="PA_GCPII_like"/>
    <property type="match status" value="1"/>
</dbReference>
<feature type="domain" description="Peptidase M28" evidence="6">
    <location>
        <begin position="525"/>
        <end position="712"/>
    </location>
</feature>
<dbReference type="PANTHER" id="PTHR10404">
    <property type="entry name" value="N-ACETYLATED-ALPHA-LINKED ACIDIC DIPEPTIDASE"/>
    <property type="match status" value="1"/>
</dbReference>
<dbReference type="FunFam" id="3.40.630.10:FF:000101">
    <property type="entry name" value="N-acetylated alpha-linked acidic dipeptidase like 1"/>
    <property type="match status" value="1"/>
</dbReference>
<protein>
    <submittedName>
        <fullName evidence="7">Uncharacterized protein</fullName>
    </submittedName>
</protein>
<feature type="compositionally biased region" description="Gly residues" evidence="2">
    <location>
        <begin position="155"/>
        <end position="165"/>
    </location>
</feature>
<evidence type="ECO:0000259" key="6">
    <source>
        <dbReference type="Pfam" id="PF04389"/>
    </source>
</evidence>
<keyword evidence="3" id="KW-0812">Transmembrane</keyword>
<keyword evidence="3" id="KW-0472">Membrane</keyword>
<comment type="similarity">
    <text evidence="1">Belongs to the peptidase M28 family. M28B subfamily.</text>
</comment>
<dbReference type="Gene3D" id="3.40.630.10">
    <property type="entry name" value="Zn peptidases"/>
    <property type="match status" value="1"/>
</dbReference>
<feature type="domain" description="PA" evidence="4">
    <location>
        <begin position="338"/>
        <end position="425"/>
    </location>
</feature>
<organism evidence="7 8">
    <name type="scientific">Apodospora peruviana</name>
    <dbReference type="NCBI Taxonomy" id="516989"/>
    <lineage>
        <taxon>Eukaryota</taxon>
        <taxon>Fungi</taxon>
        <taxon>Dikarya</taxon>
        <taxon>Ascomycota</taxon>
        <taxon>Pezizomycotina</taxon>
        <taxon>Sordariomycetes</taxon>
        <taxon>Sordariomycetidae</taxon>
        <taxon>Sordariales</taxon>
        <taxon>Lasiosphaeriaceae</taxon>
        <taxon>Apodospora</taxon>
    </lineage>
</organism>
<proteinExistence type="inferred from homology"/>
<dbReference type="CDD" id="cd08022">
    <property type="entry name" value="M28_PSMA_like"/>
    <property type="match status" value="1"/>
</dbReference>
<sequence length="900" mass="100315">MAPDKSQRYDPVPPIPSYDEAIAGGSSHWQQPHSPIPDHETEAQSLLNTRHPFQHSNNAHNGRGRRPRGYRQPTVETDDDEDSWGSTDSDSDTDEADHVRREMQELEIEDPNDQSRNLSSWGKRIGFSLSLPQWPRWRWRLPQSPFSRNSSGGANQSGGGAGGGATNNDNDANADDSPGRRFAFPTLGSTALFILVGRMLAIFLVLGFVYLLFMSDIFTNMARRMGSQTIDPERLRDYVQSAIDPGRIRETVKHFTSYAHLAGTEGDYFLAEDTVRLFRSYGLEEVTMDEYQVYLNYPKAGGRAVEIMGEDGKPPIWSAKLEEMEHLAFHGHSKAGDVKGPLIYANYGSREDFEKLHEIGIDTKGAIALVRYHASQGDLASKVKAAELAGFSGCIIYSDQIDDGTRGYTAPDGQYIPADGVQNGTVSLMSWVVGDVLTPGWASKPNMPRETIQQTQGLVKIPSLPLAWRDAQVLLRHLKGFGQQVQDGWKGGVPDVAEWWTGNLSSPVVRLKNEQDENEKQPIWNVYGKIKGIEQMEKSIIIGNHRDAWSFGAADPHSGTAVMMEVARIFGELVARTNWRPLRTIEFMSWDAGEFNLIGSTEYVEQNDDNLKLNALAYINLDTTVTGGELHAAGSPVFRRLLLQVMNRVSDPNFNTTLRDLWDRRHGDLEGLGAGSDYVAFQDIVGTSSLDLHFDGGGEFPYHSRYDTFDWMDSVGDPGFVYHRLLAVVVGLITLDLADRPILPFDMAAYADKLPRWVDELIEWAKREGADKHVSFGPLTEAVAQVGAAIRRFSHWEQKWENSIMATDGYEPIVLGNTRCDYNSKMGLFETDLLDDAGTPNRTQFKHVIFGPQLWSSNDVAYFPSIRDTIASGDWVLADETIRKVADVIRTAADNLVPHG</sequence>
<evidence type="ECO:0000256" key="3">
    <source>
        <dbReference type="SAM" id="Phobius"/>
    </source>
</evidence>
<dbReference type="Pfam" id="PF04253">
    <property type="entry name" value="TFR_dimer"/>
    <property type="match status" value="1"/>
</dbReference>
<dbReference type="EMBL" id="JAUEDM010000004">
    <property type="protein sequence ID" value="KAK3318794.1"/>
    <property type="molecule type" value="Genomic_DNA"/>
</dbReference>